<proteinExistence type="predicted"/>
<dbReference type="InterPro" id="IPR011008">
    <property type="entry name" value="Dimeric_a/b-barrel"/>
</dbReference>
<dbReference type="InterPro" id="IPR013097">
    <property type="entry name" value="Dabb"/>
</dbReference>
<comment type="caution">
    <text evidence="2">The sequence shown here is derived from an EMBL/GenBank/DDBJ whole genome shotgun (WGS) entry which is preliminary data.</text>
</comment>
<feature type="domain" description="Stress-response A/B barrel" evidence="1">
    <location>
        <begin position="2"/>
        <end position="99"/>
    </location>
</feature>
<keyword evidence="3" id="KW-1185">Reference proteome</keyword>
<dbReference type="AlphaFoldDB" id="A0AAD7BHH1"/>
<evidence type="ECO:0000259" key="1">
    <source>
        <dbReference type="PROSITE" id="PS51502"/>
    </source>
</evidence>
<evidence type="ECO:0000313" key="2">
    <source>
        <dbReference type="EMBL" id="KAJ7621018.1"/>
    </source>
</evidence>
<dbReference type="Pfam" id="PF07876">
    <property type="entry name" value="Dabb"/>
    <property type="match status" value="1"/>
</dbReference>
<dbReference type="SMART" id="SM00886">
    <property type="entry name" value="Dabb"/>
    <property type="match status" value="1"/>
</dbReference>
<dbReference type="Gene3D" id="3.30.70.100">
    <property type="match status" value="1"/>
</dbReference>
<name>A0AAD7BHH1_9AGAR</name>
<dbReference type="SUPFAM" id="SSF54909">
    <property type="entry name" value="Dimeric alpha+beta barrel"/>
    <property type="match status" value="1"/>
</dbReference>
<dbReference type="Proteomes" id="UP001221142">
    <property type="component" value="Unassembled WGS sequence"/>
</dbReference>
<gene>
    <name evidence="2" type="ORF">FB45DRAFT_928128</name>
</gene>
<organism evidence="2 3">
    <name type="scientific">Roridomyces roridus</name>
    <dbReference type="NCBI Taxonomy" id="1738132"/>
    <lineage>
        <taxon>Eukaryota</taxon>
        <taxon>Fungi</taxon>
        <taxon>Dikarya</taxon>
        <taxon>Basidiomycota</taxon>
        <taxon>Agaricomycotina</taxon>
        <taxon>Agaricomycetes</taxon>
        <taxon>Agaricomycetidae</taxon>
        <taxon>Agaricales</taxon>
        <taxon>Marasmiineae</taxon>
        <taxon>Mycenaceae</taxon>
        <taxon>Roridomyces</taxon>
    </lineage>
</organism>
<reference evidence="2" key="1">
    <citation type="submission" date="2023-03" db="EMBL/GenBank/DDBJ databases">
        <title>Massive genome expansion in bonnet fungi (Mycena s.s.) driven by repeated elements and novel gene families across ecological guilds.</title>
        <authorList>
            <consortium name="Lawrence Berkeley National Laboratory"/>
            <person name="Harder C.B."/>
            <person name="Miyauchi S."/>
            <person name="Viragh M."/>
            <person name="Kuo A."/>
            <person name="Thoen E."/>
            <person name="Andreopoulos B."/>
            <person name="Lu D."/>
            <person name="Skrede I."/>
            <person name="Drula E."/>
            <person name="Henrissat B."/>
            <person name="Morin E."/>
            <person name="Kohler A."/>
            <person name="Barry K."/>
            <person name="LaButti K."/>
            <person name="Morin E."/>
            <person name="Salamov A."/>
            <person name="Lipzen A."/>
            <person name="Mereny Z."/>
            <person name="Hegedus B."/>
            <person name="Baldrian P."/>
            <person name="Stursova M."/>
            <person name="Weitz H."/>
            <person name="Taylor A."/>
            <person name="Grigoriev I.V."/>
            <person name="Nagy L.G."/>
            <person name="Martin F."/>
            <person name="Kauserud H."/>
        </authorList>
    </citation>
    <scope>NUCLEOTIDE SEQUENCE</scope>
    <source>
        <strain evidence="2">9284</strain>
    </source>
</reference>
<sequence length="107" mass="11942">MIQHFTLAKFRAGTTAAEKETAYNTVFILLSAALVLPGVHGFKVGPPLSQRGARGYEFALIVEFEDLQSFTDYLVHAHHRLVTDFVNGFSEEPVLSYQIDTSRVARL</sequence>
<evidence type="ECO:0000313" key="3">
    <source>
        <dbReference type="Proteomes" id="UP001221142"/>
    </source>
</evidence>
<dbReference type="EMBL" id="JARKIF010000016">
    <property type="protein sequence ID" value="KAJ7621018.1"/>
    <property type="molecule type" value="Genomic_DNA"/>
</dbReference>
<protein>
    <recommendedName>
        <fullName evidence="1">Stress-response A/B barrel domain-containing protein</fullName>
    </recommendedName>
</protein>
<accession>A0AAD7BHH1</accession>
<dbReference type="PROSITE" id="PS51502">
    <property type="entry name" value="S_R_A_B_BARREL"/>
    <property type="match status" value="1"/>
</dbReference>